<dbReference type="Pfam" id="PF02953">
    <property type="entry name" value="zf-Tim10_DDP"/>
    <property type="match status" value="1"/>
</dbReference>
<comment type="similarity">
    <text evidence="1">Belongs to the small Tim family.</text>
</comment>
<comment type="subunit">
    <text evidence="1">Heterohexamer.</text>
</comment>
<dbReference type="RefSeq" id="XP_012894383.1">
    <property type="nucleotide sequence ID" value="XM_013038929.1"/>
</dbReference>
<keyword evidence="1" id="KW-0813">Transport</keyword>
<comment type="function">
    <text evidence="1">Mitochondrial intermembrane chaperone that participates in the import and insertion of some multi-pass transmembrane proteins into the mitochondrial inner membrane. Also required for the transfer of beta-barrel precursors from the TOM complex to the sorting and assembly machinery (SAM complex) of the outer membrane. Acts as a chaperone-like protein that protects the hydrophobic precursors from aggregation and guide them through the mitochondrial intermembrane space.</text>
</comment>
<dbReference type="InParanoid" id="D8LXN0"/>
<dbReference type="GO" id="GO:0015031">
    <property type="term" value="P:protein transport"/>
    <property type="evidence" value="ECO:0007669"/>
    <property type="project" value="UniProtKB-KW"/>
</dbReference>
<protein>
    <recommendedName>
        <fullName evidence="1">Mitochondrial import inner membrane translocase subunit</fullName>
    </recommendedName>
</protein>
<feature type="domain" description="Tim10-like" evidence="2">
    <location>
        <begin position="11"/>
        <end position="71"/>
    </location>
</feature>
<evidence type="ECO:0000313" key="4">
    <source>
        <dbReference type="Proteomes" id="UP000008312"/>
    </source>
</evidence>
<keyword evidence="1" id="KW-0811">Translocation</keyword>
<evidence type="ECO:0000259" key="2">
    <source>
        <dbReference type="Pfam" id="PF02953"/>
    </source>
</evidence>
<keyword evidence="1" id="KW-0999">Mitochondrion inner membrane</keyword>
<keyword evidence="1" id="KW-0143">Chaperone</keyword>
<sequence length="71" mass="8384">MSDYQQQFQQNLNNLQNKALFLESSRKLADIAFDKCVQKPESSLTSRQISCIKQMIPLYFEYTQFVRSTLQ</sequence>
<dbReference type="InterPro" id="IPR035427">
    <property type="entry name" value="Tim10-like_dom_sf"/>
</dbReference>
<dbReference type="Gene3D" id="1.10.287.810">
    <property type="entry name" value="Mitochondrial import inner membrane translocase subunit tim13 like domains"/>
    <property type="match status" value="1"/>
</dbReference>
<evidence type="ECO:0000313" key="3">
    <source>
        <dbReference type="EMBL" id="CBK20335.2"/>
    </source>
</evidence>
<accession>D8LXN0</accession>
<keyword evidence="1" id="KW-0496">Mitochondrion</keyword>
<proteinExistence type="inferred from homology"/>
<keyword evidence="1" id="KW-0472">Membrane</keyword>
<gene>
    <name evidence="3" type="ORF">GSBLH_T00000685001</name>
</gene>
<dbReference type="SUPFAM" id="SSF144122">
    <property type="entry name" value="Tim10-like"/>
    <property type="match status" value="1"/>
</dbReference>
<keyword evidence="1" id="KW-0653">Protein transport</keyword>
<dbReference type="OrthoDB" id="344165at2759"/>
<keyword evidence="1" id="KW-1015">Disulfide bond</keyword>
<comment type="subcellular location">
    <subcellularLocation>
        <location evidence="1">Mitochondrion inner membrane</location>
        <topology evidence="1">Peripheral membrane protein</topology>
        <orientation evidence="1">Intermembrane side</orientation>
    </subcellularLocation>
</comment>
<dbReference type="AlphaFoldDB" id="D8LXN0"/>
<dbReference type="GO" id="GO:0005743">
    <property type="term" value="C:mitochondrial inner membrane"/>
    <property type="evidence" value="ECO:0007669"/>
    <property type="project" value="UniProtKB-SubCell"/>
</dbReference>
<comment type="domain">
    <text evidence="1">The twin CX3C motif contains 4 conserved Cys residues that form 2 disulfide bonds in the mitochondrial intermembrane space.</text>
</comment>
<dbReference type="GeneID" id="24917984"/>
<dbReference type="Proteomes" id="UP000008312">
    <property type="component" value="Unassembled WGS sequence"/>
</dbReference>
<keyword evidence="4" id="KW-1185">Reference proteome</keyword>
<dbReference type="InterPro" id="IPR004217">
    <property type="entry name" value="Tim10-like"/>
</dbReference>
<dbReference type="EMBL" id="FN668639">
    <property type="protein sequence ID" value="CBK20335.2"/>
    <property type="molecule type" value="Genomic_DNA"/>
</dbReference>
<reference evidence="3" key="1">
    <citation type="submission" date="2010-02" db="EMBL/GenBank/DDBJ databases">
        <title>Sequencing and annotation of the Blastocystis hominis genome.</title>
        <authorList>
            <person name="Wincker P."/>
        </authorList>
    </citation>
    <scope>NUCLEOTIDE SEQUENCE</scope>
    <source>
        <strain evidence="3">Singapore isolate B</strain>
    </source>
</reference>
<name>D8LXN0_BLAHO</name>
<evidence type="ECO:0000256" key="1">
    <source>
        <dbReference type="RuleBase" id="RU367043"/>
    </source>
</evidence>
<organism evidence="3">
    <name type="scientific">Blastocystis hominis</name>
    <dbReference type="NCBI Taxonomy" id="12968"/>
    <lineage>
        <taxon>Eukaryota</taxon>
        <taxon>Sar</taxon>
        <taxon>Stramenopiles</taxon>
        <taxon>Bigyra</taxon>
        <taxon>Opalozoa</taxon>
        <taxon>Opalinata</taxon>
        <taxon>Blastocystidae</taxon>
        <taxon>Blastocystis</taxon>
    </lineage>
</organism>